<proteinExistence type="predicted"/>
<name>A0ABT3BLM7_9BACT</name>
<dbReference type="Proteomes" id="UP001208245">
    <property type="component" value="Unassembled WGS sequence"/>
</dbReference>
<reference evidence="2 3" key="1">
    <citation type="journal article" date="2020" name="Int. J. Syst. Evol. Microbiol.">
        <title>Ureaplasma miroungigenitalium sp. nov. isolated from northern elephant seals (Mirounga angustirostris) and Ureaplasma zalophigenitalium sp. nov. isolated from California sea lions (Zalophus californianus).</title>
        <authorList>
            <person name="Volokhov D.V."/>
            <person name="Gulland F.M."/>
            <person name="Gao Y."/>
            <person name="Chizhikov V.E."/>
        </authorList>
    </citation>
    <scope>NUCLEOTIDE SEQUENCE [LARGE SCALE GENOMIC DNA]</scope>
    <source>
        <strain evidence="2 3">ES3182-GEN</strain>
    </source>
</reference>
<dbReference type="EMBL" id="JAOXHL010000001">
    <property type="protein sequence ID" value="MCV3728176.1"/>
    <property type="molecule type" value="Genomic_DNA"/>
</dbReference>
<evidence type="ECO:0000313" key="2">
    <source>
        <dbReference type="EMBL" id="MCV3728176.1"/>
    </source>
</evidence>
<feature type="transmembrane region" description="Helical" evidence="1">
    <location>
        <begin position="139"/>
        <end position="163"/>
    </location>
</feature>
<accession>A0ABT3BLM7</accession>
<feature type="transmembrane region" description="Helical" evidence="1">
    <location>
        <begin position="99"/>
        <end position="127"/>
    </location>
</feature>
<keyword evidence="3" id="KW-1185">Reference proteome</keyword>
<keyword evidence="1" id="KW-0812">Transmembrane</keyword>
<keyword evidence="1" id="KW-1133">Transmembrane helix</keyword>
<feature type="transmembrane region" description="Helical" evidence="1">
    <location>
        <begin position="23"/>
        <end position="47"/>
    </location>
</feature>
<dbReference type="RefSeq" id="WP_263821507.1">
    <property type="nucleotide sequence ID" value="NZ_JAOXHK010000001.1"/>
</dbReference>
<protein>
    <submittedName>
        <fullName evidence="2">Uncharacterized protein</fullName>
    </submittedName>
</protein>
<sequence>MNANQIVEGQKNTYLNKLQKTRLVGLLSIVGLVFTIVAIIILVVGIFKSQQDTTIVDEPDINSNMHGFIPRSTYYPHFTEPYYKRPNIYEYFDLNDEVFIGYLIAFYVIFFMSVIYDITINIIYIIMIVRLNEEKFKTWIILYVVGLCVVPILYLVAWIYTLIQLKWMINKEKIMPKKQLILYKKGAIIDE</sequence>
<comment type="caution">
    <text evidence="2">The sequence shown here is derived from an EMBL/GenBank/DDBJ whole genome shotgun (WGS) entry which is preliminary data.</text>
</comment>
<evidence type="ECO:0000313" key="3">
    <source>
        <dbReference type="Proteomes" id="UP001208245"/>
    </source>
</evidence>
<keyword evidence="1" id="KW-0472">Membrane</keyword>
<evidence type="ECO:0000256" key="1">
    <source>
        <dbReference type="SAM" id="Phobius"/>
    </source>
</evidence>
<gene>
    <name evidence="2" type="ORF">OF376_00020</name>
</gene>
<organism evidence="2 3">
    <name type="scientific">Ureaplasma miroungigenitalium</name>
    <dbReference type="NCBI Taxonomy" id="1042321"/>
    <lineage>
        <taxon>Bacteria</taxon>
        <taxon>Bacillati</taxon>
        <taxon>Mycoplasmatota</taxon>
        <taxon>Mycoplasmoidales</taxon>
        <taxon>Mycoplasmoidaceae</taxon>
        <taxon>Ureaplasma</taxon>
    </lineage>
</organism>